<feature type="compositionally biased region" description="Basic and acidic residues" evidence="1">
    <location>
        <begin position="1"/>
        <end position="18"/>
    </location>
</feature>
<keyword evidence="2" id="KW-0472">Membrane</keyword>
<evidence type="ECO:0000256" key="1">
    <source>
        <dbReference type="SAM" id="MobiDB-lite"/>
    </source>
</evidence>
<sequence>MSDGGRPDDPNRPGEPPREPGAAAGPASPGSAAAPPAPDDAAAKPAARPRWLLPVAIGAGVLVVVAVVVGIVLATGGDDEEALPPEPVVATTIRLPSPTPSVEPVARTATTPFAATLPTTVLQYALASSKEAAGWLDQGALEAYVEEYTDGGDATVTVQAGQLETAEDAKKLAQTLTEDLPLAQAAGGADDATAPADDATGKAPDPAPTAGRDQLPQTGPVRVGDQRVGTYTAADLGDGTAVVVWFNGTGVFRVVAPVADALDFYRAYPV</sequence>
<feature type="region of interest" description="Disordered" evidence="1">
    <location>
        <begin position="186"/>
        <end position="224"/>
    </location>
</feature>
<organism evidence="3 4">
    <name type="scientific">Cellulomonas fulva</name>
    <dbReference type="NCBI Taxonomy" id="2835530"/>
    <lineage>
        <taxon>Bacteria</taxon>
        <taxon>Bacillati</taxon>
        <taxon>Actinomycetota</taxon>
        <taxon>Actinomycetes</taxon>
        <taxon>Micrococcales</taxon>
        <taxon>Cellulomonadaceae</taxon>
        <taxon>Cellulomonas</taxon>
    </lineage>
</organism>
<feature type="compositionally biased region" description="Low complexity" evidence="1">
    <location>
        <begin position="20"/>
        <end position="43"/>
    </location>
</feature>
<feature type="compositionally biased region" description="Low complexity" evidence="1">
    <location>
        <begin position="186"/>
        <end position="211"/>
    </location>
</feature>
<keyword evidence="4" id="KW-1185">Reference proteome</keyword>
<dbReference type="RefSeq" id="WP_214346507.1">
    <property type="nucleotide sequence ID" value="NZ_JAHBOH010000001.1"/>
</dbReference>
<reference evidence="3 4" key="1">
    <citation type="submission" date="2021-05" db="EMBL/GenBank/DDBJ databases">
        <title>Description of Cellulomonas sp. DKR-3 sp. nov.</title>
        <authorList>
            <person name="Dahal R.H."/>
            <person name="Chaudhary D.K."/>
        </authorList>
    </citation>
    <scope>NUCLEOTIDE SEQUENCE [LARGE SCALE GENOMIC DNA]</scope>
    <source>
        <strain evidence="3 4">DKR-3</strain>
    </source>
</reference>
<evidence type="ECO:0000313" key="4">
    <source>
        <dbReference type="Proteomes" id="UP000722125"/>
    </source>
</evidence>
<comment type="caution">
    <text evidence="3">The sequence shown here is derived from an EMBL/GenBank/DDBJ whole genome shotgun (WGS) entry which is preliminary data.</text>
</comment>
<feature type="transmembrane region" description="Helical" evidence="2">
    <location>
        <begin position="51"/>
        <end position="74"/>
    </location>
</feature>
<keyword evidence="2" id="KW-1133">Transmembrane helix</keyword>
<accession>A0ABS5TVS9</accession>
<dbReference type="Proteomes" id="UP000722125">
    <property type="component" value="Unassembled WGS sequence"/>
</dbReference>
<name>A0ABS5TVS9_9CELL</name>
<dbReference type="EMBL" id="JAHBOH010000001">
    <property type="protein sequence ID" value="MBT0993269.1"/>
    <property type="molecule type" value="Genomic_DNA"/>
</dbReference>
<gene>
    <name evidence="3" type="ORF">KIN34_03070</name>
</gene>
<protein>
    <submittedName>
        <fullName evidence="3">Uncharacterized protein</fullName>
    </submittedName>
</protein>
<evidence type="ECO:0000256" key="2">
    <source>
        <dbReference type="SAM" id="Phobius"/>
    </source>
</evidence>
<proteinExistence type="predicted"/>
<keyword evidence="2" id="KW-0812">Transmembrane</keyword>
<feature type="region of interest" description="Disordered" evidence="1">
    <location>
        <begin position="1"/>
        <end position="43"/>
    </location>
</feature>
<evidence type="ECO:0000313" key="3">
    <source>
        <dbReference type="EMBL" id="MBT0993269.1"/>
    </source>
</evidence>